<evidence type="ECO:0000256" key="9">
    <source>
        <dbReference type="ARBA" id="ARBA00022840"/>
    </source>
</evidence>
<dbReference type="SUPFAM" id="SSF56112">
    <property type="entry name" value="Protein kinase-like (PK-like)"/>
    <property type="match status" value="1"/>
</dbReference>
<evidence type="ECO:0000259" key="15">
    <source>
        <dbReference type="PROSITE" id="PS51473"/>
    </source>
</evidence>
<keyword evidence="9" id="KW-0067">ATP-binding</keyword>
<dbReference type="CDD" id="cd23509">
    <property type="entry name" value="Gnk2-like"/>
    <property type="match status" value="1"/>
</dbReference>
<evidence type="ECO:0000256" key="10">
    <source>
        <dbReference type="ARBA" id="ARBA00022989"/>
    </source>
</evidence>
<keyword evidence="17" id="KW-1185">Reference proteome</keyword>
<name>A0ABY9CR13_VITVI</name>
<keyword evidence="2" id="KW-0723">Serine/threonine-protein kinase</keyword>
<keyword evidence="10 13" id="KW-1133">Transmembrane helix</keyword>
<accession>A0ABY9CR13</accession>
<feature type="domain" description="Gnk2-homologous" evidence="15">
    <location>
        <begin position="1"/>
        <end position="50"/>
    </location>
</feature>
<evidence type="ECO:0000256" key="2">
    <source>
        <dbReference type="ARBA" id="ARBA00022527"/>
    </source>
</evidence>
<dbReference type="PROSITE" id="PS50011">
    <property type="entry name" value="PROTEIN_KINASE_DOM"/>
    <property type="match status" value="1"/>
</dbReference>
<proteinExistence type="predicted"/>
<dbReference type="InterPro" id="IPR038408">
    <property type="entry name" value="GNK2_sf"/>
</dbReference>
<dbReference type="Proteomes" id="UP001227230">
    <property type="component" value="Chromosome 10"/>
</dbReference>
<evidence type="ECO:0000256" key="12">
    <source>
        <dbReference type="ARBA" id="ARBA00023170"/>
    </source>
</evidence>
<keyword evidence="3" id="KW-0808">Transferase</keyword>
<organism evidence="16 17">
    <name type="scientific">Vitis vinifera</name>
    <name type="common">Grape</name>
    <dbReference type="NCBI Taxonomy" id="29760"/>
    <lineage>
        <taxon>Eukaryota</taxon>
        <taxon>Viridiplantae</taxon>
        <taxon>Streptophyta</taxon>
        <taxon>Embryophyta</taxon>
        <taxon>Tracheophyta</taxon>
        <taxon>Spermatophyta</taxon>
        <taxon>Magnoliopsida</taxon>
        <taxon>eudicotyledons</taxon>
        <taxon>Gunneridae</taxon>
        <taxon>Pentapetalae</taxon>
        <taxon>rosids</taxon>
        <taxon>Vitales</taxon>
        <taxon>Vitaceae</taxon>
        <taxon>Viteae</taxon>
        <taxon>Vitis</taxon>
    </lineage>
</organism>
<dbReference type="PROSITE" id="PS51473">
    <property type="entry name" value="GNK2"/>
    <property type="match status" value="1"/>
</dbReference>
<dbReference type="InterPro" id="IPR002902">
    <property type="entry name" value="GNK2"/>
</dbReference>
<keyword evidence="11 13" id="KW-0472">Membrane</keyword>
<dbReference type="Gene3D" id="3.30.200.20">
    <property type="entry name" value="Phosphorylase Kinase, domain 1"/>
    <property type="match status" value="1"/>
</dbReference>
<keyword evidence="5" id="KW-0732">Signal</keyword>
<protein>
    <recommendedName>
        <fullName evidence="18">Protein kinase domain-containing protein</fullName>
    </recommendedName>
</protein>
<evidence type="ECO:0000256" key="7">
    <source>
        <dbReference type="ARBA" id="ARBA00022741"/>
    </source>
</evidence>
<evidence type="ECO:0000313" key="17">
    <source>
        <dbReference type="Proteomes" id="UP001227230"/>
    </source>
</evidence>
<feature type="transmembrane region" description="Helical" evidence="13">
    <location>
        <begin position="87"/>
        <end position="109"/>
    </location>
</feature>
<keyword evidence="7" id="KW-0547">Nucleotide-binding</keyword>
<dbReference type="InterPro" id="IPR001245">
    <property type="entry name" value="Ser-Thr/Tyr_kinase_cat_dom"/>
</dbReference>
<dbReference type="Gene3D" id="3.30.430.20">
    <property type="entry name" value="Gnk2 domain, C-X8-C-X2-C motif"/>
    <property type="match status" value="1"/>
</dbReference>
<evidence type="ECO:0000256" key="1">
    <source>
        <dbReference type="ARBA" id="ARBA00004167"/>
    </source>
</evidence>
<evidence type="ECO:0000256" key="8">
    <source>
        <dbReference type="ARBA" id="ARBA00022777"/>
    </source>
</evidence>
<reference evidence="16 17" key="1">
    <citation type="journal article" date="2023" name="Hortic Res">
        <title>The complete reference genome for grapevine (Vitis vinifera L.) genetics and breeding.</title>
        <authorList>
            <person name="Shi X."/>
            <person name="Cao S."/>
            <person name="Wang X."/>
            <person name="Huang S."/>
            <person name="Wang Y."/>
            <person name="Liu Z."/>
            <person name="Liu W."/>
            <person name="Leng X."/>
            <person name="Peng Y."/>
            <person name="Wang N."/>
            <person name="Wang Y."/>
            <person name="Ma Z."/>
            <person name="Xu X."/>
            <person name="Zhang F."/>
            <person name="Xue H."/>
            <person name="Zhong H."/>
            <person name="Wang Y."/>
            <person name="Zhang K."/>
            <person name="Velt A."/>
            <person name="Avia K."/>
            <person name="Holtgrawe D."/>
            <person name="Grimplet J."/>
            <person name="Matus J.T."/>
            <person name="Ware D."/>
            <person name="Wu X."/>
            <person name="Wang H."/>
            <person name="Liu C."/>
            <person name="Fang Y."/>
            <person name="Rustenholz C."/>
            <person name="Cheng Z."/>
            <person name="Xiao H."/>
            <person name="Zhou Y."/>
        </authorList>
    </citation>
    <scope>NUCLEOTIDE SEQUENCE [LARGE SCALE GENOMIC DNA]</scope>
    <source>
        <strain evidence="17">cv. Pinot noir / PN40024</strain>
        <tissue evidence="16">Leaf</tissue>
    </source>
</reference>
<dbReference type="PANTHER" id="PTHR27002:SF1073">
    <property type="entry name" value="CYSTEINE-RICH RECEPTOR-LIKE PROTEIN KINASE 29"/>
    <property type="match status" value="1"/>
</dbReference>
<evidence type="ECO:0000313" key="16">
    <source>
        <dbReference type="EMBL" id="WJZ97118.1"/>
    </source>
</evidence>
<feature type="domain" description="Protein kinase" evidence="14">
    <location>
        <begin position="142"/>
        <end position="216"/>
    </location>
</feature>
<dbReference type="Pfam" id="PF07714">
    <property type="entry name" value="PK_Tyr_Ser-Thr"/>
    <property type="match status" value="1"/>
</dbReference>
<keyword evidence="12" id="KW-0675">Receptor</keyword>
<sequence length="216" mass="24145">MDQCTPDLSQHFYNVCFINALDAIPTCYGRREGGRVLAPSCTIRYESGLFFETNGTTVTLSPPANSSSQPPTNPAIPPGKRSNISRIVLITTEVPTVIVLLIILIWFFVRRARKEKVENDEIISAESSQFNFSSITVATNNFSNGNKLGREGFGDVYKGVLSNGQEIAVKRLSKKTYQGEPEFKNEVLLLAKLQHRNLIRLLGFCLKGEERLLIYK</sequence>
<evidence type="ECO:0000256" key="11">
    <source>
        <dbReference type="ARBA" id="ARBA00023136"/>
    </source>
</evidence>
<dbReference type="EMBL" id="CP126657">
    <property type="protein sequence ID" value="WJZ97118.1"/>
    <property type="molecule type" value="Genomic_DNA"/>
</dbReference>
<dbReference type="InterPro" id="IPR000719">
    <property type="entry name" value="Prot_kinase_dom"/>
</dbReference>
<gene>
    <name evidence="16" type="ORF">VitviT2T_015750</name>
</gene>
<evidence type="ECO:0000259" key="14">
    <source>
        <dbReference type="PROSITE" id="PS50011"/>
    </source>
</evidence>
<keyword evidence="4 13" id="KW-0812">Transmembrane</keyword>
<dbReference type="InterPro" id="IPR011009">
    <property type="entry name" value="Kinase-like_dom_sf"/>
</dbReference>
<keyword evidence="8" id="KW-0418">Kinase</keyword>
<dbReference type="PANTHER" id="PTHR27002">
    <property type="entry name" value="RECEPTOR-LIKE SERINE/THREONINE-PROTEIN KINASE SD1-8"/>
    <property type="match status" value="1"/>
</dbReference>
<evidence type="ECO:0000256" key="4">
    <source>
        <dbReference type="ARBA" id="ARBA00022692"/>
    </source>
</evidence>
<comment type="subcellular location">
    <subcellularLocation>
        <location evidence="1">Membrane</location>
        <topology evidence="1">Single-pass membrane protein</topology>
    </subcellularLocation>
</comment>
<evidence type="ECO:0000256" key="3">
    <source>
        <dbReference type="ARBA" id="ARBA00022679"/>
    </source>
</evidence>
<evidence type="ECO:0000256" key="6">
    <source>
        <dbReference type="ARBA" id="ARBA00022737"/>
    </source>
</evidence>
<keyword evidence="6" id="KW-0677">Repeat</keyword>
<evidence type="ECO:0000256" key="5">
    <source>
        <dbReference type="ARBA" id="ARBA00022729"/>
    </source>
</evidence>
<evidence type="ECO:0008006" key="18">
    <source>
        <dbReference type="Google" id="ProtNLM"/>
    </source>
</evidence>
<evidence type="ECO:0000256" key="13">
    <source>
        <dbReference type="SAM" id="Phobius"/>
    </source>
</evidence>